<accession>A0A4W3H0W0</accession>
<evidence type="ECO:0000256" key="1">
    <source>
        <dbReference type="SAM" id="MobiDB-lite"/>
    </source>
</evidence>
<evidence type="ECO:0000313" key="3">
    <source>
        <dbReference type="Proteomes" id="UP000314986"/>
    </source>
</evidence>
<dbReference type="GeneTree" id="ENSGT00970000198056"/>
<protein>
    <submittedName>
        <fullName evidence="2">Uncharacterized protein</fullName>
    </submittedName>
</protein>
<reference evidence="3" key="2">
    <citation type="journal article" date="2007" name="PLoS Biol.">
        <title>Survey sequencing and comparative analysis of the elephant shark (Callorhinchus milii) genome.</title>
        <authorList>
            <person name="Venkatesh B."/>
            <person name="Kirkness E.F."/>
            <person name="Loh Y.H."/>
            <person name="Halpern A.L."/>
            <person name="Lee A.P."/>
            <person name="Johnson J."/>
            <person name="Dandona N."/>
            <person name="Viswanathan L.D."/>
            <person name="Tay A."/>
            <person name="Venter J.C."/>
            <person name="Strausberg R.L."/>
            <person name="Brenner S."/>
        </authorList>
    </citation>
    <scope>NUCLEOTIDE SEQUENCE [LARGE SCALE GENOMIC DNA]</scope>
</reference>
<feature type="region of interest" description="Disordered" evidence="1">
    <location>
        <begin position="156"/>
        <end position="193"/>
    </location>
</feature>
<dbReference type="AlphaFoldDB" id="A0A4W3H0W0"/>
<name>A0A4W3H0W0_CALMI</name>
<dbReference type="PANTHER" id="PTHR12835:SF5">
    <property type="entry name" value="BIOTIN--PROTEIN LIGASE"/>
    <property type="match status" value="1"/>
</dbReference>
<keyword evidence="3" id="KW-1185">Reference proteome</keyword>
<reference evidence="2" key="5">
    <citation type="submission" date="2025-09" db="UniProtKB">
        <authorList>
            <consortium name="Ensembl"/>
        </authorList>
    </citation>
    <scope>IDENTIFICATION</scope>
</reference>
<dbReference type="Ensembl" id="ENSCMIT00000003874.1">
    <property type="protein sequence ID" value="ENSCMIP00000003729.1"/>
    <property type="gene ID" value="ENSCMIG00000002237.1"/>
</dbReference>
<feature type="region of interest" description="Disordered" evidence="1">
    <location>
        <begin position="316"/>
        <end position="337"/>
    </location>
</feature>
<dbReference type="Proteomes" id="UP000314986">
    <property type="component" value="Unassembled WGS sequence"/>
</dbReference>
<reference evidence="2" key="4">
    <citation type="submission" date="2025-08" db="UniProtKB">
        <authorList>
            <consortium name="Ensembl"/>
        </authorList>
    </citation>
    <scope>IDENTIFICATION</scope>
</reference>
<dbReference type="PANTHER" id="PTHR12835">
    <property type="entry name" value="BIOTIN PROTEIN LIGASE"/>
    <property type="match status" value="1"/>
</dbReference>
<reference evidence="3" key="3">
    <citation type="journal article" date="2014" name="Nature">
        <title>Elephant shark genome provides unique insights into gnathostome evolution.</title>
        <authorList>
            <consortium name="International Elephant Shark Genome Sequencing Consortium"/>
            <person name="Venkatesh B."/>
            <person name="Lee A.P."/>
            <person name="Ravi V."/>
            <person name="Maurya A.K."/>
            <person name="Lian M.M."/>
            <person name="Swann J.B."/>
            <person name="Ohta Y."/>
            <person name="Flajnik M.F."/>
            <person name="Sutoh Y."/>
            <person name="Kasahara M."/>
            <person name="Hoon S."/>
            <person name="Gangu V."/>
            <person name="Roy S.W."/>
            <person name="Irimia M."/>
            <person name="Korzh V."/>
            <person name="Kondrychyn I."/>
            <person name="Lim Z.W."/>
            <person name="Tay B.H."/>
            <person name="Tohari S."/>
            <person name="Kong K.W."/>
            <person name="Ho S."/>
            <person name="Lorente-Galdos B."/>
            <person name="Quilez J."/>
            <person name="Marques-Bonet T."/>
            <person name="Raney B.J."/>
            <person name="Ingham P.W."/>
            <person name="Tay A."/>
            <person name="Hillier L.W."/>
            <person name="Minx P."/>
            <person name="Boehm T."/>
            <person name="Wilson R.K."/>
            <person name="Brenner S."/>
            <person name="Warren W.C."/>
        </authorList>
    </citation>
    <scope>NUCLEOTIDE SEQUENCE [LARGE SCALE GENOMIC DNA]</scope>
</reference>
<sequence>MHSHLILQCTSQSAFAMTRRRDEGDLDLLGPTGRPSRGENLLFSPSSVLKYSDLCVPLARSPGNPYMLMAEASVEDFSNLGIAFMENRLEMDDGMVPAKIVCKRLPLFFRLTGEERGRESHRPQEEERFESHAHGLHLASCSECLGLESSTIESVRCASAENPPSAGPERGEEGPAGAGQRRSEGGGRRAPPNVLVYLGPDGEDDGGRGNAAKFRRVQSLLTDLIDSERYVIYRLLEEHVATEPWPENSLLLVVACERPPVLGLCSGFTFGGARLSARGRPEERVLGLRFTGSQGGPSLSLHALASRRVFSLDRATAGAEAGGDDDDSGGAQPWASLENPRRDPVVVRLPHGDNGGEAVLCQVRETHACEIQAQEDFQTLKLSNALRYQVLREILTFLQLSCECTETPKLTPANLLISCKVQSCFVLSGFDFLFYPSSPTHLRTRFPTLSTGPSPTSPFSPRSWKELSPPNCALSFPPILFSNPLQSGFLLPIAQKLPWSRSPMIS</sequence>
<proteinExistence type="predicted"/>
<evidence type="ECO:0000313" key="2">
    <source>
        <dbReference type="Ensembl" id="ENSCMIP00000003729.1"/>
    </source>
</evidence>
<dbReference type="GO" id="GO:0005737">
    <property type="term" value="C:cytoplasm"/>
    <property type="evidence" value="ECO:0007669"/>
    <property type="project" value="TreeGrafter"/>
</dbReference>
<reference evidence="3" key="1">
    <citation type="journal article" date="2006" name="Science">
        <title>Ancient noncoding elements conserved in the human genome.</title>
        <authorList>
            <person name="Venkatesh B."/>
            <person name="Kirkness E.F."/>
            <person name="Loh Y.H."/>
            <person name="Halpern A.L."/>
            <person name="Lee A.P."/>
            <person name="Johnson J."/>
            <person name="Dandona N."/>
            <person name="Viswanathan L.D."/>
            <person name="Tay A."/>
            <person name="Venter J.C."/>
            <person name="Strausberg R.L."/>
            <person name="Brenner S."/>
        </authorList>
    </citation>
    <scope>NUCLEOTIDE SEQUENCE [LARGE SCALE GENOMIC DNA]</scope>
</reference>
<dbReference type="GO" id="GO:0004077">
    <property type="term" value="F:biotin--[biotin carboxyl-carrier protein] ligase activity"/>
    <property type="evidence" value="ECO:0007669"/>
    <property type="project" value="TreeGrafter"/>
</dbReference>
<organism evidence="2 3">
    <name type="scientific">Callorhinchus milii</name>
    <name type="common">Ghost shark</name>
    <dbReference type="NCBI Taxonomy" id="7868"/>
    <lineage>
        <taxon>Eukaryota</taxon>
        <taxon>Metazoa</taxon>
        <taxon>Chordata</taxon>
        <taxon>Craniata</taxon>
        <taxon>Vertebrata</taxon>
        <taxon>Chondrichthyes</taxon>
        <taxon>Holocephali</taxon>
        <taxon>Chimaeriformes</taxon>
        <taxon>Callorhinchidae</taxon>
        <taxon>Callorhinchus</taxon>
    </lineage>
</organism>